<feature type="transmembrane region" description="Helical" evidence="4">
    <location>
        <begin position="151"/>
        <end position="175"/>
    </location>
</feature>
<dbReference type="InterPro" id="IPR036259">
    <property type="entry name" value="MFS_trans_sf"/>
</dbReference>
<evidence type="ECO:0000313" key="5">
    <source>
        <dbReference type="EMBL" id="KYO49973.1"/>
    </source>
</evidence>
<evidence type="ECO:0000313" key="6">
    <source>
        <dbReference type="Proteomes" id="UP000075787"/>
    </source>
</evidence>
<feature type="transmembrane region" description="Helical" evidence="4">
    <location>
        <begin position="121"/>
        <end position="145"/>
    </location>
</feature>
<dbReference type="SUPFAM" id="SSF103473">
    <property type="entry name" value="MFS general substrate transporter"/>
    <property type="match status" value="1"/>
</dbReference>
<evidence type="ECO:0000256" key="3">
    <source>
        <dbReference type="ARBA" id="ARBA00023136"/>
    </source>
</evidence>
<dbReference type="AlphaFoldDB" id="A0A162JVW3"/>
<feature type="transmembrane region" description="Helical" evidence="4">
    <location>
        <begin position="233"/>
        <end position="253"/>
    </location>
</feature>
<protein>
    <submittedName>
        <fullName evidence="5">Cyanate transporter</fullName>
    </submittedName>
</protein>
<accession>A0A162JVW3</accession>
<dbReference type="EMBL" id="LPZR01000212">
    <property type="protein sequence ID" value="KYO49973.1"/>
    <property type="molecule type" value="Genomic_DNA"/>
</dbReference>
<organism evidence="5 6">
    <name type="scientific">Tistrella mobilis</name>
    <dbReference type="NCBI Taxonomy" id="171437"/>
    <lineage>
        <taxon>Bacteria</taxon>
        <taxon>Pseudomonadati</taxon>
        <taxon>Pseudomonadota</taxon>
        <taxon>Alphaproteobacteria</taxon>
        <taxon>Geminicoccales</taxon>
        <taxon>Geminicoccaceae</taxon>
        <taxon>Tistrella</taxon>
    </lineage>
</organism>
<name>A0A162JVW3_9PROT</name>
<dbReference type="Pfam" id="PF07690">
    <property type="entry name" value="MFS_1"/>
    <property type="match status" value="1"/>
</dbReference>
<dbReference type="GO" id="GO:0022857">
    <property type="term" value="F:transmembrane transporter activity"/>
    <property type="evidence" value="ECO:0007669"/>
    <property type="project" value="InterPro"/>
</dbReference>
<dbReference type="Gene3D" id="1.20.1250.20">
    <property type="entry name" value="MFS general substrate transporter like domains"/>
    <property type="match status" value="2"/>
</dbReference>
<dbReference type="InterPro" id="IPR052524">
    <property type="entry name" value="MFS_Cyanate_Porter"/>
</dbReference>
<comment type="caution">
    <text evidence="5">The sequence shown here is derived from an EMBL/GenBank/DDBJ whole genome shotgun (WGS) entry which is preliminary data.</text>
</comment>
<dbReference type="PANTHER" id="PTHR23523">
    <property type="match status" value="1"/>
</dbReference>
<gene>
    <name evidence="5" type="ORF">AUP44_01595</name>
</gene>
<feature type="transmembrane region" description="Helical" evidence="4">
    <location>
        <begin position="63"/>
        <end position="81"/>
    </location>
</feature>
<evidence type="ECO:0000256" key="2">
    <source>
        <dbReference type="ARBA" id="ARBA00022989"/>
    </source>
</evidence>
<proteinExistence type="predicted"/>
<keyword evidence="2 4" id="KW-1133">Transmembrane helix</keyword>
<keyword evidence="1 4" id="KW-0812">Transmembrane</keyword>
<feature type="transmembrane region" description="Helical" evidence="4">
    <location>
        <begin position="265"/>
        <end position="282"/>
    </location>
</feature>
<evidence type="ECO:0000256" key="4">
    <source>
        <dbReference type="SAM" id="Phobius"/>
    </source>
</evidence>
<feature type="transmembrane region" description="Helical" evidence="4">
    <location>
        <begin position="351"/>
        <end position="370"/>
    </location>
</feature>
<keyword evidence="3 4" id="KW-0472">Membrane</keyword>
<feature type="transmembrane region" description="Helical" evidence="4">
    <location>
        <begin position="87"/>
        <end position="109"/>
    </location>
</feature>
<feature type="transmembrane region" description="Helical" evidence="4">
    <location>
        <begin position="322"/>
        <end position="345"/>
    </location>
</feature>
<feature type="transmembrane region" description="Helical" evidence="4">
    <location>
        <begin position="35"/>
        <end position="56"/>
    </location>
</feature>
<reference evidence="5 6" key="1">
    <citation type="submission" date="2015-12" db="EMBL/GenBank/DDBJ databases">
        <title>Genome sequence of Tistrella mobilis MCCC 1A02139.</title>
        <authorList>
            <person name="Lu L."/>
            <person name="Lai Q."/>
            <person name="Shao Z."/>
            <person name="Qian P."/>
        </authorList>
    </citation>
    <scope>NUCLEOTIDE SEQUENCE [LARGE SCALE GENOMIC DNA]</scope>
    <source>
        <strain evidence="5 6">MCCC 1A02139</strain>
    </source>
</reference>
<feature type="transmembrane region" description="Helical" evidence="4">
    <location>
        <begin position="288"/>
        <end position="310"/>
    </location>
</feature>
<evidence type="ECO:0000256" key="1">
    <source>
        <dbReference type="ARBA" id="ARBA00022692"/>
    </source>
</evidence>
<feature type="transmembrane region" description="Helical" evidence="4">
    <location>
        <begin position="196"/>
        <end position="221"/>
    </location>
</feature>
<dbReference type="Proteomes" id="UP000075787">
    <property type="component" value="Unassembled WGS sequence"/>
</dbReference>
<dbReference type="InterPro" id="IPR011701">
    <property type="entry name" value="MFS"/>
</dbReference>
<dbReference type="OrthoDB" id="5317164at2"/>
<dbReference type="PANTHER" id="PTHR23523:SF2">
    <property type="entry name" value="2-NITROIMIDAZOLE TRANSPORTER"/>
    <property type="match status" value="1"/>
</dbReference>
<sequence length="383" mass="39342">MAITIAFVLVCLNLRIVFGGVGPLLPYMSLDPLTAGALTAFPPLCMGLFAPLGAMAGRRLGEARALFAAMAILTAGILIRSCGITGLLAGTVVASLGVAALNVLTPVFVRRNFGGPRIGVMMGVYAMMMGGGGGIMAALTVPIYHAAGDSWPVALVSAAVPAVMALAALVPLLGAPRPPAGSGGAARRAHWLLRHPTAWSLVCFFGIQCLVFYVILAWLPAIYVDKGAAPATAGLYLALCILAVAGGGFLGPMLAARRPDHRRHIVACIVLCIIGLTGILLAPADMGAVWSVVLGVGMGAGQGIPGVLYARRTADQIGMMQLSGMVQSFGYLMAATGPVIAAALHDWRGGWDWPIGFLLALLVFNGFAGLRGGRDHVIGAERG</sequence>